<dbReference type="Proteomes" id="UP000054481">
    <property type="component" value="Unassembled WGS sequence"/>
</dbReference>
<keyword evidence="3" id="KW-1185">Reference proteome</keyword>
<reference evidence="2 3" key="1">
    <citation type="journal article" date="2014" name="Genome Biol. Evol.">
        <title>Comparative genomics and transcriptomics analyses reveal divergent lifestyle features of nematode endoparasitic fungus Hirsutella minnesotensis.</title>
        <authorList>
            <person name="Lai Y."/>
            <person name="Liu K."/>
            <person name="Zhang X."/>
            <person name="Zhang X."/>
            <person name="Li K."/>
            <person name="Wang N."/>
            <person name="Shu C."/>
            <person name="Wu Y."/>
            <person name="Wang C."/>
            <person name="Bushley K.E."/>
            <person name="Xiang M."/>
            <person name="Liu X."/>
        </authorList>
    </citation>
    <scope>NUCLEOTIDE SEQUENCE [LARGE SCALE GENOMIC DNA]</scope>
    <source>
        <strain evidence="2 3">3608</strain>
    </source>
</reference>
<dbReference type="EMBL" id="KQ030876">
    <property type="protein sequence ID" value="KJZ68502.1"/>
    <property type="molecule type" value="Genomic_DNA"/>
</dbReference>
<feature type="region of interest" description="Disordered" evidence="1">
    <location>
        <begin position="1"/>
        <end position="26"/>
    </location>
</feature>
<name>A0A0F7ZW79_9HYPO</name>
<evidence type="ECO:0000256" key="1">
    <source>
        <dbReference type="SAM" id="MobiDB-lite"/>
    </source>
</evidence>
<evidence type="ECO:0000313" key="2">
    <source>
        <dbReference type="EMBL" id="KJZ68502.1"/>
    </source>
</evidence>
<evidence type="ECO:0000313" key="3">
    <source>
        <dbReference type="Proteomes" id="UP000054481"/>
    </source>
</evidence>
<organism evidence="2 3">
    <name type="scientific">Hirsutella minnesotensis 3608</name>
    <dbReference type="NCBI Taxonomy" id="1043627"/>
    <lineage>
        <taxon>Eukaryota</taxon>
        <taxon>Fungi</taxon>
        <taxon>Dikarya</taxon>
        <taxon>Ascomycota</taxon>
        <taxon>Pezizomycotina</taxon>
        <taxon>Sordariomycetes</taxon>
        <taxon>Hypocreomycetidae</taxon>
        <taxon>Hypocreales</taxon>
        <taxon>Ophiocordycipitaceae</taxon>
        <taxon>Hirsutella</taxon>
    </lineage>
</organism>
<protein>
    <submittedName>
        <fullName evidence="2">Uncharacterized protein</fullName>
    </submittedName>
</protein>
<sequence>MGDAFKGVRRRDVAQGGRPDPGGRTRIAADVGSAALFEVQRKEVQVKPRRPFDNRLEDDTWARYKEVWRKLMGIWWRMEQLPEDERPPYRLTKRQGNLFDVFAEEVQAAVEDAGQHITGRQVSETTLERMCLDMIIASLDHQLKQGHYDNVIISGL</sequence>
<dbReference type="AlphaFoldDB" id="A0A0F7ZW79"/>
<gene>
    <name evidence="2" type="ORF">HIM_12103</name>
</gene>
<proteinExistence type="predicted"/>
<dbReference type="OrthoDB" id="5245264at2759"/>
<accession>A0A0F7ZW79</accession>